<protein>
    <submittedName>
        <fullName evidence="1">Uncharacterized protein</fullName>
    </submittedName>
</protein>
<evidence type="ECO:0000313" key="1">
    <source>
        <dbReference type="EMBL" id="CAB0035718.1"/>
    </source>
</evidence>
<gene>
    <name evidence="1" type="ORF">TBRA_LOCUS7604</name>
</gene>
<reference evidence="1 2" key="1">
    <citation type="submission" date="2020-02" db="EMBL/GenBank/DDBJ databases">
        <authorList>
            <person name="Ferguson B K."/>
        </authorList>
    </citation>
    <scope>NUCLEOTIDE SEQUENCE [LARGE SCALE GENOMIC DNA]</scope>
</reference>
<keyword evidence="2" id="KW-1185">Reference proteome</keyword>
<dbReference type="EMBL" id="CADCXV010000797">
    <property type="protein sequence ID" value="CAB0035718.1"/>
    <property type="molecule type" value="Genomic_DNA"/>
</dbReference>
<dbReference type="AlphaFoldDB" id="A0A6H5IGV3"/>
<accession>A0A6H5IGV3</accession>
<proteinExistence type="predicted"/>
<organism evidence="1 2">
    <name type="scientific">Trichogramma brassicae</name>
    <dbReference type="NCBI Taxonomy" id="86971"/>
    <lineage>
        <taxon>Eukaryota</taxon>
        <taxon>Metazoa</taxon>
        <taxon>Ecdysozoa</taxon>
        <taxon>Arthropoda</taxon>
        <taxon>Hexapoda</taxon>
        <taxon>Insecta</taxon>
        <taxon>Pterygota</taxon>
        <taxon>Neoptera</taxon>
        <taxon>Endopterygota</taxon>
        <taxon>Hymenoptera</taxon>
        <taxon>Apocrita</taxon>
        <taxon>Proctotrupomorpha</taxon>
        <taxon>Chalcidoidea</taxon>
        <taxon>Trichogrammatidae</taxon>
        <taxon>Trichogramma</taxon>
    </lineage>
</organism>
<sequence length="50" mass="5749">MEARRSLWAQRELRGYISLIIGEKSARFAARTSYSRASVRNKRATCSTIE</sequence>
<dbReference type="Proteomes" id="UP000479190">
    <property type="component" value="Unassembled WGS sequence"/>
</dbReference>
<evidence type="ECO:0000313" key="2">
    <source>
        <dbReference type="Proteomes" id="UP000479190"/>
    </source>
</evidence>
<name>A0A6H5IGV3_9HYME</name>